<dbReference type="RefSeq" id="XP_024081515.1">
    <property type="nucleotide sequence ID" value="XM_024225747.1"/>
</dbReference>
<dbReference type="SUPFAM" id="SSF57667">
    <property type="entry name" value="beta-beta-alpha zinc fingers"/>
    <property type="match status" value="17"/>
</dbReference>
<dbReference type="EnsemblMetazoa" id="XM_024225747.1">
    <property type="protein sequence ID" value="XP_024081515.1"/>
    <property type="gene ID" value="LOC106662944"/>
</dbReference>
<feature type="domain" description="C2H2-type" evidence="16">
    <location>
        <begin position="1458"/>
        <end position="1485"/>
    </location>
</feature>
<dbReference type="GeneID" id="106662944"/>
<dbReference type="FunFam" id="3.30.160.60:FF:002343">
    <property type="entry name" value="Zinc finger protein 33A"/>
    <property type="match status" value="2"/>
</dbReference>
<dbReference type="PROSITE" id="PS50053">
    <property type="entry name" value="UBIQUITIN_2"/>
    <property type="match status" value="1"/>
</dbReference>
<dbReference type="InterPro" id="IPR029071">
    <property type="entry name" value="Ubiquitin-like_domsf"/>
</dbReference>
<feature type="domain" description="C2H2-type" evidence="16">
    <location>
        <begin position="1592"/>
        <end position="1619"/>
    </location>
</feature>
<keyword evidence="5 13" id="KW-0862">Zinc</keyword>
<feature type="domain" description="C2H2-type" evidence="16">
    <location>
        <begin position="555"/>
        <end position="582"/>
    </location>
</feature>
<dbReference type="SMART" id="SM00355">
    <property type="entry name" value="ZnF_C2H2"/>
    <property type="match status" value="35"/>
</dbReference>
<feature type="domain" description="C2H2-type" evidence="16">
    <location>
        <begin position="350"/>
        <end position="378"/>
    </location>
</feature>
<dbReference type="GO" id="GO:0006355">
    <property type="term" value="P:regulation of DNA-templated transcription"/>
    <property type="evidence" value="ECO:0007669"/>
    <property type="project" value="UniProtKB-ARBA"/>
</dbReference>
<feature type="domain" description="THAP-type" evidence="17">
    <location>
        <begin position="49"/>
        <end position="131"/>
    </location>
</feature>
<feature type="domain" description="C2H2-type" evidence="16">
    <location>
        <begin position="266"/>
        <end position="293"/>
    </location>
</feature>
<feature type="domain" description="Ubiquitin-like" evidence="15">
    <location>
        <begin position="810"/>
        <end position="872"/>
    </location>
</feature>
<feature type="domain" description="C2H2-type" evidence="16">
    <location>
        <begin position="1704"/>
        <end position="1730"/>
    </location>
</feature>
<feature type="domain" description="C2H2-type" evidence="16">
    <location>
        <begin position="1353"/>
        <end position="1380"/>
    </location>
</feature>
<dbReference type="InterPro" id="IPR000626">
    <property type="entry name" value="Ubiquitin-like_dom"/>
</dbReference>
<feature type="binding site" evidence="13">
    <location>
        <position position="1007"/>
    </location>
    <ligand>
        <name>Zn(2+)</name>
        <dbReference type="ChEBI" id="CHEBI:29105"/>
    </ligand>
</feature>
<feature type="domain" description="C2H2-type" evidence="16">
    <location>
        <begin position="1620"/>
        <end position="1647"/>
    </location>
</feature>
<keyword evidence="2 13" id="KW-0479">Metal-binding</keyword>
<dbReference type="InterPro" id="IPR036236">
    <property type="entry name" value="Znf_C2H2_sf"/>
</dbReference>
<feature type="domain" description="C2H2-type" evidence="16">
    <location>
        <begin position="1648"/>
        <end position="1675"/>
    </location>
</feature>
<keyword evidence="3" id="KW-0677">Repeat</keyword>
<keyword evidence="9" id="KW-0539">Nucleus</keyword>
<feature type="domain" description="C2H2-type" evidence="16">
    <location>
        <begin position="611"/>
        <end position="638"/>
    </location>
</feature>
<evidence type="ECO:0000256" key="3">
    <source>
        <dbReference type="ARBA" id="ARBA00022737"/>
    </source>
</evidence>
<evidence type="ECO:0000256" key="12">
    <source>
        <dbReference type="PROSITE-ProRule" id="PRU00309"/>
    </source>
</evidence>
<dbReference type="SUPFAM" id="SSF54236">
    <property type="entry name" value="Ubiquitin-like"/>
    <property type="match status" value="1"/>
</dbReference>
<feature type="domain" description="THAP-type" evidence="17">
    <location>
        <begin position="882"/>
        <end position="970"/>
    </location>
</feature>
<dbReference type="OMA" id="EYCEKCF"/>
<dbReference type="GO" id="GO:0003677">
    <property type="term" value="F:DNA binding"/>
    <property type="evidence" value="ECO:0007669"/>
    <property type="project" value="UniProtKB-UniRule"/>
</dbReference>
<feature type="binding site" evidence="13">
    <location>
        <position position="1004"/>
    </location>
    <ligand>
        <name>Zn(2+)</name>
        <dbReference type="ChEBI" id="CHEBI:29105"/>
    </ligand>
</feature>
<dbReference type="SUPFAM" id="SSF57716">
    <property type="entry name" value="Glucocorticoid receptor-like (DNA-binding domain)"/>
    <property type="match status" value="3"/>
</dbReference>
<dbReference type="Pfam" id="PF12874">
    <property type="entry name" value="zf-met"/>
    <property type="match status" value="2"/>
</dbReference>
<dbReference type="Gene3D" id="3.30.160.60">
    <property type="entry name" value="Classic Zinc Finger"/>
    <property type="match status" value="23"/>
</dbReference>
<dbReference type="KEGG" id="clec:106662944"/>
<accession>A0A8I6SME0</accession>
<keyword evidence="7 12" id="KW-0238">DNA-binding</keyword>
<feature type="domain" description="C2H2-type" evidence="16">
    <location>
        <begin position="695"/>
        <end position="723"/>
    </location>
</feature>
<feature type="domain" description="C2H2-type" evidence="16">
    <location>
        <begin position="422"/>
        <end position="449"/>
    </location>
</feature>
<dbReference type="SMART" id="SM00692">
    <property type="entry name" value="DM3"/>
    <property type="match status" value="2"/>
</dbReference>
<dbReference type="FunFam" id="3.30.160.60:FF:000557">
    <property type="entry name" value="zinc finger and SCAN domain-containing protein 29"/>
    <property type="match status" value="2"/>
</dbReference>
<evidence type="ECO:0000259" key="15">
    <source>
        <dbReference type="PROSITE" id="PS50053"/>
    </source>
</evidence>
<evidence type="ECO:0000256" key="7">
    <source>
        <dbReference type="ARBA" id="ARBA00023125"/>
    </source>
</evidence>
<feature type="domain" description="C2H2-type" evidence="16">
    <location>
        <begin position="1175"/>
        <end position="1202"/>
    </location>
</feature>
<evidence type="ECO:0000259" key="17">
    <source>
        <dbReference type="PROSITE" id="PS50950"/>
    </source>
</evidence>
<evidence type="ECO:0000256" key="9">
    <source>
        <dbReference type="ARBA" id="ARBA00023242"/>
    </source>
</evidence>
<dbReference type="SMART" id="SM00868">
    <property type="entry name" value="zf-AD"/>
    <property type="match status" value="2"/>
</dbReference>
<dbReference type="InterPro" id="IPR006612">
    <property type="entry name" value="THAP_Znf"/>
</dbReference>
<keyword evidence="6" id="KW-0805">Transcription regulation</keyword>
<dbReference type="FunFam" id="3.30.160.60:FF:000446">
    <property type="entry name" value="Zinc finger protein"/>
    <property type="match status" value="1"/>
</dbReference>
<feature type="domain" description="C2H2-type" evidence="16">
    <location>
        <begin position="1430"/>
        <end position="1457"/>
    </location>
</feature>
<dbReference type="FunFam" id="3.30.160.60:FF:000325">
    <property type="entry name" value="ZFP90 zinc finger protein"/>
    <property type="match status" value="1"/>
</dbReference>
<evidence type="ECO:0000256" key="13">
    <source>
        <dbReference type="PROSITE-ProRule" id="PRU01263"/>
    </source>
</evidence>
<feature type="domain" description="C2H2-type" evidence="16">
    <location>
        <begin position="1676"/>
        <end position="1703"/>
    </location>
</feature>
<evidence type="ECO:0000256" key="11">
    <source>
        <dbReference type="PROSITE-ProRule" id="PRU00042"/>
    </source>
</evidence>
<proteinExistence type="predicted"/>
<dbReference type="Gene3D" id="3.10.20.90">
    <property type="entry name" value="Phosphatidylinositol 3-kinase Catalytic Subunit, Chain A, domain 1"/>
    <property type="match status" value="1"/>
</dbReference>
<feature type="domain" description="C2H2-type" evidence="16">
    <location>
        <begin position="667"/>
        <end position="694"/>
    </location>
</feature>
<feature type="domain" description="C2H2-type" evidence="16">
    <location>
        <begin position="1265"/>
        <end position="1292"/>
    </location>
</feature>
<feature type="domain" description="C2H2-type" evidence="16">
    <location>
        <begin position="1322"/>
        <end position="1344"/>
    </location>
</feature>
<feature type="binding site" evidence="13">
    <location>
        <position position="1050"/>
    </location>
    <ligand>
        <name>Zn(2+)</name>
        <dbReference type="ChEBI" id="CHEBI:29105"/>
    </ligand>
</feature>
<dbReference type="PROSITE" id="PS00028">
    <property type="entry name" value="ZINC_FINGER_C2H2_1"/>
    <property type="match status" value="30"/>
</dbReference>
<feature type="domain" description="ZAD" evidence="18">
    <location>
        <begin position="1002"/>
        <end position="1077"/>
    </location>
</feature>
<keyword evidence="20" id="KW-1185">Reference proteome</keyword>
<dbReference type="PANTHER" id="PTHR24379:SF121">
    <property type="entry name" value="C2H2-TYPE DOMAIN-CONTAINING PROTEIN"/>
    <property type="match status" value="1"/>
</dbReference>
<dbReference type="PROSITE" id="PS50157">
    <property type="entry name" value="ZINC_FINGER_C2H2_2"/>
    <property type="match status" value="27"/>
</dbReference>
<evidence type="ECO:0000256" key="14">
    <source>
        <dbReference type="SAM" id="MobiDB-lite"/>
    </source>
</evidence>
<feature type="domain" description="C2H2-type" evidence="16">
    <location>
        <begin position="583"/>
        <end position="610"/>
    </location>
</feature>
<protein>
    <recommendedName>
        <fullName evidence="10">Zinc finger protein 865</fullName>
    </recommendedName>
</protein>
<feature type="domain" description="C2H2-type" evidence="16">
    <location>
        <begin position="323"/>
        <end position="351"/>
    </location>
</feature>
<feature type="domain" description="C2H2-type" evidence="16">
    <location>
        <begin position="450"/>
        <end position="477"/>
    </location>
</feature>
<dbReference type="Pfam" id="PF00096">
    <property type="entry name" value="zf-C2H2"/>
    <property type="match status" value="10"/>
</dbReference>
<dbReference type="Pfam" id="PF13894">
    <property type="entry name" value="zf-C2H2_4"/>
    <property type="match status" value="1"/>
</dbReference>
<dbReference type="FunFam" id="3.30.160.60:FF:000100">
    <property type="entry name" value="Zinc finger 45-like"/>
    <property type="match status" value="1"/>
</dbReference>
<feature type="binding site" evidence="13">
    <location>
        <position position="1053"/>
    </location>
    <ligand>
        <name>Zn(2+)</name>
        <dbReference type="ChEBI" id="CHEBI:29105"/>
    </ligand>
</feature>
<feature type="domain" description="C2H2-type" evidence="16">
    <location>
        <begin position="491"/>
        <end position="518"/>
    </location>
</feature>
<feature type="region of interest" description="Disordered" evidence="14">
    <location>
        <begin position="140"/>
        <end position="167"/>
    </location>
</feature>
<dbReference type="PROSITE" id="PS50950">
    <property type="entry name" value="ZF_THAP"/>
    <property type="match status" value="2"/>
</dbReference>
<dbReference type="InterPro" id="IPR012934">
    <property type="entry name" value="Znf_AD"/>
</dbReference>
<evidence type="ECO:0000256" key="4">
    <source>
        <dbReference type="ARBA" id="ARBA00022771"/>
    </source>
</evidence>
<evidence type="ECO:0000256" key="6">
    <source>
        <dbReference type="ARBA" id="ARBA00023015"/>
    </source>
</evidence>
<dbReference type="FunFam" id="3.30.160.60:FF:000145">
    <property type="entry name" value="Zinc finger protein 574"/>
    <property type="match status" value="1"/>
</dbReference>
<dbReference type="FunFam" id="3.30.160.60:FF:000965">
    <property type="entry name" value="Neurotrophin receptor-interacting factor homolog"/>
    <property type="match status" value="1"/>
</dbReference>
<feature type="domain" description="C2H2-type" evidence="16">
    <location>
        <begin position="1564"/>
        <end position="1591"/>
    </location>
</feature>
<evidence type="ECO:0000313" key="20">
    <source>
        <dbReference type="Proteomes" id="UP000494040"/>
    </source>
</evidence>
<dbReference type="InterPro" id="IPR013087">
    <property type="entry name" value="Znf_C2H2_type"/>
</dbReference>
<feature type="domain" description="C2H2-type" evidence="16">
    <location>
        <begin position="1499"/>
        <end position="1526"/>
    </location>
</feature>
<dbReference type="FunFam" id="3.30.160.60:FF:000016">
    <property type="entry name" value="zinc finger protein 37 homolog"/>
    <property type="match status" value="2"/>
</dbReference>
<dbReference type="Gene3D" id="3.40.1800.20">
    <property type="match status" value="1"/>
</dbReference>
<evidence type="ECO:0000259" key="16">
    <source>
        <dbReference type="PROSITE" id="PS50157"/>
    </source>
</evidence>
<dbReference type="GO" id="GO:0008270">
    <property type="term" value="F:zinc ion binding"/>
    <property type="evidence" value="ECO:0007669"/>
    <property type="project" value="UniProtKB-UniRule"/>
</dbReference>
<feature type="domain" description="C2H2-type" evidence="16">
    <location>
        <begin position="294"/>
        <end position="322"/>
    </location>
</feature>
<evidence type="ECO:0000256" key="10">
    <source>
        <dbReference type="ARBA" id="ARBA00068876"/>
    </source>
</evidence>
<dbReference type="Pfam" id="PF05485">
    <property type="entry name" value="THAP"/>
    <property type="match status" value="2"/>
</dbReference>
<evidence type="ECO:0000256" key="5">
    <source>
        <dbReference type="ARBA" id="ARBA00022833"/>
    </source>
</evidence>
<feature type="domain" description="C2H2-type" evidence="16">
    <location>
        <begin position="179"/>
        <end position="202"/>
    </location>
</feature>
<comment type="subcellular location">
    <subcellularLocation>
        <location evidence="1">Nucleus</location>
    </subcellularLocation>
</comment>
<evidence type="ECO:0000256" key="8">
    <source>
        <dbReference type="ARBA" id="ARBA00023163"/>
    </source>
</evidence>
<dbReference type="OrthoDB" id="3437960at2759"/>
<evidence type="ECO:0000259" key="18">
    <source>
        <dbReference type="PROSITE" id="PS51915"/>
    </source>
</evidence>
<dbReference type="PROSITE" id="PS51915">
    <property type="entry name" value="ZAD"/>
    <property type="match status" value="1"/>
</dbReference>
<dbReference type="GO" id="GO:0005634">
    <property type="term" value="C:nucleus"/>
    <property type="evidence" value="ECO:0007669"/>
    <property type="project" value="UniProtKB-SubCell"/>
</dbReference>
<dbReference type="Pfam" id="PF07776">
    <property type="entry name" value="zf-AD"/>
    <property type="match status" value="1"/>
</dbReference>
<name>A0A8I6SME0_CIMLE</name>
<sequence>MDVAMNVRNEEESDECLELDLGSPFSFSLDGMSLLGQGVESNMLDLFSQDVNCAVPGCLTDESSGKIFFDFPQEESTYQRWLIYCQRLSAYEGKHKVVINRESKICSDHFRADQFVKNSKWLKKSAAPCVNPELPAGAYSPSLKKSDLTKDSNDEDSQEDSTVKSPKENITKNKTKNIFYCKLCNLSYSNQAEYLEHRYTHTDFNCICSACKSSYECSQDFNKHWSESHEGTPDKEIQCKKCKFIFNSIIIYDSHICDNIAFNQKNICDICKKSFISKVQLEFHMKFHEEGKRLYCELCGLVFEDESAFYRHNRMKHKSQKSFSCEPCDKMFSSRKTLKRHFNRKHKEDFPCDCCDGVFKSKQELENHTSRLHKIEEEAYSCTICREAFPSASFGIIHAKTRHNVTTENPYLVAPVSIKRVLICEYCEKCFAEKSLLNRHKLSHDYENPYECKFCTLTFSTRAEYNLHRGFHIDSDIPFEYSINFKLCLTYLCEYCERFFYCFSTLSEHMAIHYQLEPYICRNCDMKFKSLEEACKHRSSHFQYETNNRKISKPYECHYCTKSFVLRSILIDHIRKHTGEKPFICDQCGKGFSQSSSLYTHRKFHSNERPYSCDFCSKTFILKGDRDSHVRAHSGERPYICEFCAKGFMTQGVYSQHRRIHTGERPYKCETCDMAFKRSYALTLHKRIHTGEKPNTCNFCGKSFRLRGDLTRHLKVQHQQLRNSGTAERTSFKYRFSGFGVRWKSVFPPGTGWISGPRSVYSSTPTIHPGSDQCTTHFLYAIKLYFFPRRDLVFSPSIFPRLFNLKSPQMKLVVKNNLGETVSLQIRPEDTFVDLKERVEDEAGISLDLNDIPTNGKRIIDTQKVIEYFINQDPEETLQEEADVQCAVPGCNNSKITTPDKVFFDFPQLPQEETRCHQWVLYCQRLSMASGKHRMNLTQESAICSDHFRSDQFVKNTTTLLKRTAVPCINPELVRIGDFVSPAQFPKLAPPETTQPHVVTMLHCRLCAQKCPDFVYLYGTEGKKIRLAEKINACLPIKVQMTDGLPKQVCKSCVQEVESLFNYGQVCCNADDELKSMSEKGSLIDDKHPCDAESCPLCVEGELIKTNLSKDNPEKGEKECGLNVEMVAIKEEQQDYFESELQPIEEDDEDEKPKQLDEMEGMEEDSMPFEENGAFICRICDQEYVELSEFTKHRESHAVDSLFHCPSCENYYDSIDDLEEHVLSSHKTSQNENVRLQCKTCKATFKSFILLASHGCESMLTVHSNKCNICHKTFRSKARLQFHMKFHSGARPGYCTLCKKTFPDEVKLYKHTVYLHSSRIGHHCDECGKIFRSQSALKYHQRAHIVDMFSKSISCEWCNKSFVSKSLLQSHITSHHKNSSKEASCFTCKICYEAFPSTYVAVAHMDAKHKEECMDEPSYSFEMHTLNRIYTCEYCEKCFAEGATLNKHREAHTSDMPYECKYCSESFSSFGEHTDHKSSHVDRDIPLEYSTNFVIPLTFLCEYCDRCFMNYIKFSEHLTIHYHPEPYQCRICIARFKTLEEVMEHRASHPEYATIDDNNYYRPFECHYCIKSFALEDALIKHIRMHTGEKPFICDQCGKGFSQSSGLYTHQKVHSNVRPYDCPICPRSFKIKGDRDVHVRKHSGDRPYKCEFCGKAFMTQHVYSQHRKIHTGERPYKCDVCGISFRRSHVLTVHKRIHTGEKPNICDICGKRYRQKGDMLKHRRIQHSFR</sequence>
<evidence type="ECO:0000313" key="19">
    <source>
        <dbReference type="EnsemblMetazoa" id="XP_024081515.1"/>
    </source>
</evidence>
<keyword evidence="4 11" id="KW-0863">Zinc-finger</keyword>
<dbReference type="SMART" id="SM00980">
    <property type="entry name" value="THAP"/>
    <property type="match status" value="2"/>
</dbReference>
<evidence type="ECO:0000256" key="2">
    <source>
        <dbReference type="ARBA" id="ARBA00022723"/>
    </source>
</evidence>
<evidence type="ECO:0000256" key="1">
    <source>
        <dbReference type="ARBA" id="ARBA00004123"/>
    </source>
</evidence>
<organism evidence="19 20">
    <name type="scientific">Cimex lectularius</name>
    <name type="common">Bed bug</name>
    <name type="synonym">Acanthia lectularia</name>
    <dbReference type="NCBI Taxonomy" id="79782"/>
    <lineage>
        <taxon>Eukaryota</taxon>
        <taxon>Metazoa</taxon>
        <taxon>Ecdysozoa</taxon>
        <taxon>Arthropoda</taxon>
        <taxon>Hexapoda</taxon>
        <taxon>Insecta</taxon>
        <taxon>Pterygota</taxon>
        <taxon>Neoptera</taxon>
        <taxon>Paraneoptera</taxon>
        <taxon>Hemiptera</taxon>
        <taxon>Heteroptera</taxon>
        <taxon>Panheteroptera</taxon>
        <taxon>Cimicomorpha</taxon>
        <taxon>Cimicidae</taxon>
        <taxon>Cimex</taxon>
    </lineage>
</organism>
<dbReference type="PANTHER" id="PTHR24379">
    <property type="entry name" value="KRAB AND ZINC FINGER DOMAIN-CONTAINING"/>
    <property type="match status" value="1"/>
</dbReference>
<reference evidence="19" key="1">
    <citation type="submission" date="2022-01" db="UniProtKB">
        <authorList>
            <consortium name="EnsemblMetazoa"/>
        </authorList>
    </citation>
    <scope>IDENTIFICATION</scope>
</reference>
<keyword evidence="8" id="KW-0804">Transcription</keyword>
<dbReference type="Proteomes" id="UP000494040">
    <property type="component" value="Unassembled WGS sequence"/>
</dbReference>
<feature type="domain" description="C2H2-type" evidence="16">
    <location>
        <begin position="639"/>
        <end position="666"/>
    </location>
</feature>